<dbReference type="PANTHER" id="PTHR36573:SF1">
    <property type="entry name" value="INTERMEMBRANE PHOSPHOLIPID TRANSPORT SYSTEM BINDING PROTEIN MLAC"/>
    <property type="match status" value="1"/>
</dbReference>
<dbReference type="InterPro" id="IPR008869">
    <property type="entry name" value="MlaC/ttg2D"/>
</dbReference>
<reference evidence="1 2" key="1">
    <citation type="submission" date="2015-11" db="EMBL/GenBank/DDBJ databases">
        <title>Expanding the genomic diversity of Burkholderia species for the development of highly accurate diagnostics.</title>
        <authorList>
            <person name="Sahl J."/>
            <person name="Keim P."/>
            <person name="Wagner D."/>
        </authorList>
    </citation>
    <scope>NUCLEOTIDE SEQUENCE [LARGE SCALE GENOMIC DNA]</scope>
    <source>
        <strain evidence="1 2">MSMB1960WGS</strain>
    </source>
</reference>
<dbReference type="RefSeq" id="WP_060149390.1">
    <property type="nucleotide sequence ID" value="NZ_LPGD01000050.1"/>
</dbReference>
<dbReference type="EMBL" id="LPHB01000009">
    <property type="protein sequence ID" value="KWA67885.1"/>
    <property type="molecule type" value="Genomic_DNA"/>
</dbReference>
<dbReference type="AlphaFoldDB" id="A0A107SZV7"/>
<dbReference type="PANTHER" id="PTHR36573">
    <property type="entry name" value="INTERMEMBRANE PHOSPHOLIPID TRANSPORT SYSTEM BINDING PROTEIN MLAC"/>
    <property type="match status" value="1"/>
</dbReference>
<protein>
    <submittedName>
        <fullName evidence="1">Toluene tolerance protein</fullName>
    </submittedName>
</protein>
<evidence type="ECO:0000313" key="1">
    <source>
        <dbReference type="EMBL" id="KWA67885.1"/>
    </source>
</evidence>
<organism evidence="1">
    <name type="scientific">Burkholderia stagnalis</name>
    <dbReference type="NCBI Taxonomy" id="1503054"/>
    <lineage>
        <taxon>Bacteria</taxon>
        <taxon>Pseudomonadati</taxon>
        <taxon>Pseudomonadota</taxon>
        <taxon>Betaproteobacteria</taxon>
        <taxon>Burkholderiales</taxon>
        <taxon>Burkholderiaceae</taxon>
        <taxon>Burkholderia</taxon>
        <taxon>Burkholderia cepacia complex</taxon>
    </lineage>
</organism>
<dbReference type="Gene3D" id="3.10.450.50">
    <property type="match status" value="1"/>
</dbReference>
<dbReference type="Proteomes" id="UP000068603">
    <property type="component" value="Unassembled WGS sequence"/>
</dbReference>
<dbReference type="Pfam" id="PF05494">
    <property type="entry name" value="MlaC"/>
    <property type="match status" value="1"/>
</dbReference>
<dbReference type="PIRSF" id="PIRSF004649">
    <property type="entry name" value="MlaC"/>
    <property type="match status" value="1"/>
</dbReference>
<accession>A0A107SZV7</accession>
<proteinExistence type="predicted"/>
<comment type="caution">
    <text evidence="1">The sequence shown here is derived from an EMBL/GenBank/DDBJ whole genome shotgun (WGS) entry which is preliminary data.</text>
</comment>
<dbReference type="Gene3D" id="1.10.10.640">
    <property type="entry name" value="phospholipid-binding protein"/>
    <property type="match status" value="1"/>
</dbReference>
<name>A0A107SZV7_9BURK</name>
<sequence>MALVLAVPLIALPTPARCDTARAEIDDQSSAQKLIRSVTQEIQADIRARAIEPGDTARIREIVNRDILPYTDLRRTTRLAMGPFWQKATPEQQDALAKQFEQLLIHTYSGALGLVTPNQEFRYPPLRETADQTDIVVKTLAMYNGEPVAIDYRLYRSPAGWRVYDLNVMGVWLVQIYRHQFREEIQQKGVDGLIRTLAERNATLSAAPPPWKQ</sequence>
<dbReference type="STRING" id="1503054.WT74_21110"/>
<evidence type="ECO:0000313" key="2">
    <source>
        <dbReference type="Proteomes" id="UP000068603"/>
    </source>
</evidence>
<gene>
    <name evidence="1" type="ORF">WT44_02785</name>
</gene>